<protein>
    <recommendedName>
        <fullName evidence="3">DUF6799 domain-containing protein</fullName>
    </recommendedName>
</protein>
<keyword evidence="5" id="KW-1185">Reference proteome</keyword>
<dbReference type="RefSeq" id="WP_135530048.1">
    <property type="nucleotide sequence ID" value="NZ_SRKZ01000002.1"/>
</dbReference>
<dbReference type="InterPro" id="IPR046478">
    <property type="entry name" value="DUF6799"/>
</dbReference>
<feature type="region of interest" description="Disordered" evidence="1">
    <location>
        <begin position="131"/>
        <end position="157"/>
    </location>
</feature>
<dbReference type="EMBL" id="SRKZ01000002">
    <property type="protein sequence ID" value="TGD81667.1"/>
    <property type="molecule type" value="Genomic_DNA"/>
</dbReference>
<evidence type="ECO:0000313" key="4">
    <source>
        <dbReference type="EMBL" id="TGD81667.1"/>
    </source>
</evidence>
<evidence type="ECO:0000256" key="2">
    <source>
        <dbReference type="SAM" id="SignalP"/>
    </source>
</evidence>
<feature type="domain" description="DUF6799" evidence="3">
    <location>
        <begin position="36"/>
        <end position="95"/>
    </location>
</feature>
<feature type="compositionally biased region" description="Basic residues" evidence="1">
    <location>
        <begin position="135"/>
        <end position="157"/>
    </location>
</feature>
<proteinExistence type="predicted"/>
<evidence type="ECO:0000313" key="5">
    <source>
        <dbReference type="Proteomes" id="UP000298284"/>
    </source>
</evidence>
<dbReference type="AlphaFoldDB" id="A0A4Z0MR27"/>
<gene>
    <name evidence="4" type="ORF">EU557_08995</name>
</gene>
<evidence type="ECO:0000256" key="1">
    <source>
        <dbReference type="SAM" id="MobiDB-lite"/>
    </source>
</evidence>
<evidence type="ECO:0000259" key="3">
    <source>
        <dbReference type="Pfam" id="PF20606"/>
    </source>
</evidence>
<feature type="chain" id="PRO_5021258639" description="DUF6799 domain-containing protein" evidence="2">
    <location>
        <begin position="34"/>
        <end position="157"/>
    </location>
</feature>
<dbReference type="OrthoDB" id="887087at2"/>
<sequence length="157" mass="16981">MSLFAHNLLCSVRARCVGLVIFCLSVTTGLAQAQTHDGFQRRDGAMYLVRNGEARPMTRDTHLPNGRIVTRDGFVVERDGKRTELAEGNGCTLLGQPAAITTQGDGRLALLTVGAGRSGAPAVTTQFERWFGKPGRGKAKGHNKKGGKHKHKDRDDD</sequence>
<reference evidence="4 5" key="1">
    <citation type="submission" date="2019-04" db="EMBL/GenBank/DDBJ databases">
        <authorList>
            <person name="Feng G."/>
            <person name="Zhang J."/>
            <person name="Zhu H."/>
        </authorList>
    </citation>
    <scope>NUCLEOTIDE SEQUENCE [LARGE SCALE GENOMIC DNA]</scope>
    <source>
        <strain evidence="4 5">JCM 19491</strain>
    </source>
</reference>
<name>A0A4Z0MR27_9BACT</name>
<comment type="caution">
    <text evidence="4">The sequence shown here is derived from an EMBL/GenBank/DDBJ whole genome shotgun (WGS) entry which is preliminary data.</text>
</comment>
<keyword evidence="2" id="KW-0732">Signal</keyword>
<organism evidence="4 5">
    <name type="scientific">Hymenobacter wooponensis</name>
    <dbReference type="NCBI Taxonomy" id="1525360"/>
    <lineage>
        <taxon>Bacteria</taxon>
        <taxon>Pseudomonadati</taxon>
        <taxon>Bacteroidota</taxon>
        <taxon>Cytophagia</taxon>
        <taxon>Cytophagales</taxon>
        <taxon>Hymenobacteraceae</taxon>
        <taxon>Hymenobacter</taxon>
    </lineage>
</organism>
<dbReference type="Pfam" id="PF20606">
    <property type="entry name" value="DUF6799"/>
    <property type="match status" value="1"/>
</dbReference>
<accession>A0A4Z0MR27</accession>
<feature type="signal peptide" evidence="2">
    <location>
        <begin position="1"/>
        <end position="33"/>
    </location>
</feature>
<dbReference type="Proteomes" id="UP000298284">
    <property type="component" value="Unassembled WGS sequence"/>
</dbReference>